<sequence length="2112" mass="231523">MSKLLLSGVNLHSLRGSKTGVFIGCIGSECHEVWPNDPEKITGYELTGCARSMFANRLSFFFDFKGPSYVIDTACSSSLLALNEALQSIRAGQCDSAVVGGCNLCLKPQTSLQFQNLNMLSPDGSCKSFDSEANGYCRSEAVVCVFLQREVSAKRIYATLVHSNTNCDGNKEQGVTFPSGDIQKKLLKSVYAEAGINPAHVSYVEAHGTGTPAGDPQELNSITEVFCTADRRGPLLIGSTKSNMGHPEPVAGLAALAKIIIAIEDGAIPANLHYKSPNPDIPGLADGLLSVVSKRTAWEGGYVGINSFGFGGSNVHAILKSNVTAAAPKHPAAEKTRLVTLCGRTKDAVKSLLDKVNSNAANVELQSLLQLNSDASHPYRGYRLLNHDGDVQEIRESAGEQRPVWYVFSGMGSQWLGMGRDLMNIGTFKTSILRSSEVLNKYSIDLYHLLMNGDDSTYDSTLNSFICIVAIQIALVDVLRELGIQPDGLVGHSVGELGCGYADGGLTAEEAILAAYWRGQCIQEANLPPGGMAAVGMTWEETKRRCPEGVVAACHNSEDTVTISGPLEAVNKCIKQLKSEDIFAKNVNSAGVAFHSPCIAKVAPALKTALLEVIKDPKPRSARWISSSIPADRWNADIAKMCSAEYHVNNLVSPVLFQEALQHVSSNAIIVEIAPHCLLQAILKRSLSQNCTFVGLMKRNHQDNLEFLLSNLGKLYNAGVNFDPLALFAPVKFPVSTGTPNIASFVQWDHTQSWDVPTLNMFYSSGTGGSTSCVFEVDTASNPEDKYLIGHMLDGRVLFPATGYLELVWRALAKITGQGYKQMSVAFEDVHFHRATILPKSGAIKFFVTITPVTGQFEVSESDALVLDGRISVLNSPVDDALTHGKETEHVEDSVIHLDSNDVYKELRLRGYEYAGMFQGILSATNRGDEGYLAWMDNWVTFVDTMLQMQILNIPGRSHRLPTRIESLNIDPQVHQSHVMTVKNGQKAVKVVVDSDLDTCSAGGVQILGLHATVAPRRQQTQADPVIEQQKFIPYSESLNATDELKIYAEACEASAGKILKKMPGFEFENKVQNFDAAVETSGALLDTLKCLEALSYDDTFVKNIENILEARKEELTDDKLLRLSQSERMLKTLMDIVHENYHRGPENLRIIEYGATGVFNRVIPFMRTHSTLKVGYTVTGPHIDQLPIEHLMSMDVKSLAWTLHQPLTKVLRDVDVVILDGSLHTQADLCEALRTIKGLLRPDGFILIIEPTRHFSIPLVLSGLETDLTQMKDLAMRSDGPFCNEETWMQIFTDAELQVVAEKSNQVLNTLYLCRPVKDVPLQKTVIDIDDLGFHWVEEVKVAMAATEVEQGQRIWLRSEKGSYSGIVGMVKSLRMEDGGTRIRCLFNACGSSRLPGLESKEFLDISRKDLVMNVCVNNRWGSFRHMSLQISIRITTEYACISAHTRGDLSSLKWVESSLKYFDSKSQPDKELCQVAYTSLNFRDIMLATGKLAPEAIPGALASQDCILGMEFSGYNTKGESVMGLTPSKGLATVVDATYNFLWPVPDSWSLEEAATVPVVYATAYYALVVRGKIRRGERVLIHSGSGGVGQAAIAIALRHGCEVFTTVGSQKKKQYLKERFPSLQDCHFSSSRDCTFRKDILKATRGKGVDVVLNSLSEEKLQASVRLLAQHGRFLEIGKFDLSNNSSLGMAVFLRNITFHGVLLDALFESDNGDWSTVYQLLEEGIGNHTVIPLKATTFEKEDVEGAFRFMAQGKHIGKVVVRIRGEQKQALPIPAIARSTCHPSKTYILIGGLGGVGLEVANWLVERGARNLVLSSRSGIRNGYQSRSVTEWRNQGVNVAVLTSNVFEKHGAEDVIEKAQTLGPVGGIFNMAMVLKDGLMNNQTIDNFVKVAEPKVIATIHLDLCSRQMCKESLDWFVVFSSDRSAHGAVGLANYAFANSALERICEQRQRDGFPGIAIQWGAIGDVGVVMDNMEGNEAIVGGTLPQRIGSCLIILDAFLNTSSTTVFASRVLHDQTKSQVSDHVNNRNVMAAVTYILGIQDPATLNPDATLGDLGLDSLMSSEMKQTLERDFDIMIPTREIRLLSLKKIYSMAEKNTGVLQAFTNKY</sequence>
<dbReference type="GO" id="GO:0004312">
    <property type="term" value="F:fatty acid synthase activity"/>
    <property type="evidence" value="ECO:0007669"/>
    <property type="project" value="UniProtKB-EC"/>
</dbReference>
<evidence type="ECO:0000256" key="4">
    <source>
        <dbReference type="ARBA" id="ARBA00022516"/>
    </source>
</evidence>
<evidence type="ECO:0000313" key="20">
    <source>
        <dbReference type="EMBL" id="ELT99721.1"/>
    </source>
</evidence>
<reference evidence="22" key="1">
    <citation type="submission" date="2012-12" db="EMBL/GenBank/DDBJ databases">
        <authorList>
            <person name="Hellsten U."/>
            <person name="Grimwood J."/>
            <person name="Chapman J.A."/>
            <person name="Shapiro H."/>
            <person name="Aerts A."/>
            <person name="Otillar R.P."/>
            <person name="Terry A.Y."/>
            <person name="Boore J.L."/>
            <person name="Simakov O."/>
            <person name="Marletaz F."/>
            <person name="Cho S.-J."/>
            <person name="Edsinger-Gonzales E."/>
            <person name="Havlak P."/>
            <person name="Kuo D.-H."/>
            <person name="Larsson T."/>
            <person name="Lv J."/>
            <person name="Arendt D."/>
            <person name="Savage R."/>
            <person name="Osoegawa K."/>
            <person name="de Jong P."/>
            <person name="Lindberg D.R."/>
            <person name="Seaver E.C."/>
            <person name="Weisblat D.A."/>
            <person name="Putnam N.H."/>
            <person name="Grigoriev I.V."/>
            <person name="Rokhsar D.S."/>
        </authorList>
    </citation>
    <scope>NUCLEOTIDE SEQUENCE</scope>
    <source>
        <strain evidence="22">I ESC-2004</strain>
    </source>
</reference>
<dbReference type="InterPro" id="IPR014031">
    <property type="entry name" value="Ketoacyl_synth_C"/>
</dbReference>
<feature type="domain" description="PKS/mFAS DH" evidence="19">
    <location>
        <begin position="756"/>
        <end position="1024"/>
    </location>
</feature>
<dbReference type="InterPro" id="IPR013149">
    <property type="entry name" value="ADH-like_C"/>
</dbReference>
<evidence type="ECO:0000256" key="9">
    <source>
        <dbReference type="ARBA" id="ARBA00022857"/>
    </source>
</evidence>
<dbReference type="PANTHER" id="PTHR43775:SF7">
    <property type="entry name" value="FATTY ACID SYNTHASE"/>
    <property type="match status" value="1"/>
</dbReference>
<dbReference type="InterPro" id="IPR020843">
    <property type="entry name" value="ER"/>
</dbReference>
<dbReference type="SUPFAM" id="SSF51735">
    <property type="entry name" value="NAD(P)-binding Rossmann-fold domains"/>
    <property type="match status" value="2"/>
</dbReference>
<dbReference type="GO" id="GO:0031177">
    <property type="term" value="F:phosphopantetheine binding"/>
    <property type="evidence" value="ECO:0007669"/>
    <property type="project" value="InterPro"/>
</dbReference>
<dbReference type="STRING" id="283909.R7U7S4"/>
<dbReference type="CDD" id="cd05195">
    <property type="entry name" value="enoyl_red"/>
    <property type="match status" value="1"/>
</dbReference>
<dbReference type="InterPro" id="IPR029063">
    <property type="entry name" value="SAM-dependent_MTases_sf"/>
</dbReference>
<evidence type="ECO:0000256" key="6">
    <source>
        <dbReference type="ARBA" id="ARBA00022679"/>
    </source>
</evidence>
<dbReference type="SMART" id="SM00825">
    <property type="entry name" value="PKS_KS"/>
    <property type="match status" value="1"/>
</dbReference>
<dbReference type="InterPro" id="IPR013968">
    <property type="entry name" value="PKS_KR"/>
</dbReference>
<evidence type="ECO:0000256" key="13">
    <source>
        <dbReference type="ARBA" id="ARBA00023160"/>
    </source>
</evidence>
<keyword evidence="8" id="KW-0276">Fatty acid metabolism</keyword>
<dbReference type="Pfam" id="PF21149">
    <property type="entry name" value="FAS_pseudo-KR"/>
    <property type="match status" value="1"/>
</dbReference>
<feature type="region of interest" description="N-terminal hotdog fold" evidence="16">
    <location>
        <begin position="756"/>
        <end position="880"/>
    </location>
</feature>
<dbReference type="SUPFAM" id="SSF50129">
    <property type="entry name" value="GroES-like"/>
    <property type="match status" value="1"/>
</dbReference>
<feature type="domain" description="Ketosynthase family 3 (KS3)" evidence="18">
    <location>
        <begin position="1"/>
        <end position="321"/>
    </location>
</feature>
<dbReference type="InterPro" id="IPR014030">
    <property type="entry name" value="Ketoacyl_synth_N"/>
</dbReference>
<dbReference type="InterPro" id="IPR050091">
    <property type="entry name" value="PKS_NRPS_Biosynth_Enz"/>
</dbReference>
<dbReference type="SUPFAM" id="SSF55048">
    <property type="entry name" value="Probable ACP-binding domain of malonyl-CoA ACP transacylase"/>
    <property type="match status" value="1"/>
</dbReference>
<reference evidence="20 22" key="2">
    <citation type="journal article" date="2013" name="Nature">
        <title>Insights into bilaterian evolution from three spiralian genomes.</title>
        <authorList>
            <person name="Simakov O."/>
            <person name="Marletaz F."/>
            <person name="Cho S.J."/>
            <person name="Edsinger-Gonzales E."/>
            <person name="Havlak P."/>
            <person name="Hellsten U."/>
            <person name="Kuo D.H."/>
            <person name="Larsson T."/>
            <person name="Lv J."/>
            <person name="Arendt D."/>
            <person name="Savage R."/>
            <person name="Osoegawa K."/>
            <person name="de Jong P."/>
            <person name="Grimwood J."/>
            <person name="Chapman J.A."/>
            <person name="Shapiro H."/>
            <person name="Aerts A."/>
            <person name="Otillar R.P."/>
            <person name="Terry A.Y."/>
            <person name="Boore J.L."/>
            <person name="Grigoriev I.V."/>
            <person name="Lindberg D.R."/>
            <person name="Seaver E.C."/>
            <person name="Weisblat D.A."/>
            <person name="Putnam N.H."/>
            <person name="Rokhsar D.S."/>
        </authorList>
    </citation>
    <scope>NUCLEOTIDE SEQUENCE</scope>
    <source>
        <strain evidence="20 22">I ESC-2004</strain>
    </source>
</reference>
<dbReference type="SMART" id="SM00829">
    <property type="entry name" value="PKS_ER"/>
    <property type="match status" value="1"/>
</dbReference>
<dbReference type="EnsemblMetazoa" id="CapteT89190">
    <property type="protein sequence ID" value="CapteP89190"/>
    <property type="gene ID" value="CapteG89190"/>
</dbReference>
<dbReference type="InterPro" id="IPR014043">
    <property type="entry name" value="Acyl_transferase_dom"/>
</dbReference>
<dbReference type="Pfam" id="PF00107">
    <property type="entry name" value="ADH_zinc_N"/>
    <property type="match status" value="1"/>
</dbReference>
<evidence type="ECO:0000256" key="1">
    <source>
        <dbReference type="ARBA" id="ARBA00012873"/>
    </source>
</evidence>
<keyword evidence="10" id="KW-0560">Oxidoreductase</keyword>
<feature type="region of interest" description="C-terminal hotdog fold" evidence="16">
    <location>
        <begin position="895"/>
        <end position="1024"/>
    </location>
</feature>
<proteinExistence type="predicted"/>
<dbReference type="GO" id="GO:0006633">
    <property type="term" value="P:fatty acid biosynthetic process"/>
    <property type="evidence" value="ECO:0007669"/>
    <property type="project" value="UniProtKB-UniPathway"/>
</dbReference>
<keyword evidence="11" id="KW-0520">NAD</keyword>
<feature type="active site" description="Proton acceptor; for dehydratase activity" evidence="16">
    <location>
        <position position="791"/>
    </location>
</feature>
<dbReference type="GO" id="GO:0016491">
    <property type="term" value="F:oxidoreductase activity"/>
    <property type="evidence" value="ECO:0007669"/>
    <property type="project" value="UniProtKB-KW"/>
</dbReference>
<dbReference type="SUPFAM" id="SSF47336">
    <property type="entry name" value="ACP-like"/>
    <property type="match status" value="1"/>
</dbReference>
<evidence type="ECO:0000256" key="7">
    <source>
        <dbReference type="ARBA" id="ARBA00022801"/>
    </source>
</evidence>
<dbReference type="SUPFAM" id="SSF53335">
    <property type="entry name" value="S-adenosyl-L-methionine-dependent methyltransferases"/>
    <property type="match status" value="1"/>
</dbReference>
<dbReference type="InterPro" id="IPR018201">
    <property type="entry name" value="Ketoacyl_synth_AS"/>
</dbReference>
<dbReference type="Gene3D" id="3.40.366.10">
    <property type="entry name" value="Malonyl-Coenzyme A Acyl Carrier Protein, domain 2"/>
    <property type="match status" value="1"/>
</dbReference>
<dbReference type="InterPro" id="IPR049552">
    <property type="entry name" value="PKS_DH_N"/>
</dbReference>
<evidence type="ECO:0000256" key="3">
    <source>
        <dbReference type="ARBA" id="ARBA00022450"/>
    </source>
</evidence>
<dbReference type="HOGENOM" id="CLU_000022_31_7_1"/>
<dbReference type="Gene3D" id="3.40.47.10">
    <property type="match status" value="1"/>
</dbReference>
<reference evidence="21" key="3">
    <citation type="submission" date="2015-06" db="UniProtKB">
        <authorList>
            <consortium name="EnsemblMetazoa"/>
        </authorList>
    </citation>
    <scope>IDENTIFICATION</scope>
</reference>
<dbReference type="EMBL" id="AMQN01009914">
    <property type="status" value="NOT_ANNOTATED_CDS"/>
    <property type="molecule type" value="Genomic_DNA"/>
</dbReference>
<dbReference type="Gene3D" id="3.30.70.3290">
    <property type="match status" value="1"/>
</dbReference>
<dbReference type="EC" id="2.3.1.85" evidence="1"/>
<dbReference type="InterPro" id="IPR020807">
    <property type="entry name" value="PKS_DH"/>
</dbReference>
<dbReference type="InterPro" id="IPR049900">
    <property type="entry name" value="PKS_mFAS_DH"/>
</dbReference>
<dbReference type="SMART" id="SM00823">
    <property type="entry name" value="PKS_PP"/>
    <property type="match status" value="1"/>
</dbReference>
<dbReference type="SMART" id="SM00827">
    <property type="entry name" value="PKS_AT"/>
    <property type="match status" value="1"/>
</dbReference>
<evidence type="ECO:0000256" key="11">
    <source>
        <dbReference type="ARBA" id="ARBA00023027"/>
    </source>
</evidence>
<dbReference type="Pfam" id="PF00698">
    <property type="entry name" value="Acyl_transf_1"/>
    <property type="match status" value="1"/>
</dbReference>
<evidence type="ECO:0000256" key="8">
    <source>
        <dbReference type="ARBA" id="ARBA00022832"/>
    </source>
</evidence>
<feature type="active site" description="Proton donor; for dehydratase activity" evidence="16">
    <location>
        <position position="944"/>
    </location>
</feature>
<evidence type="ECO:0000259" key="18">
    <source>
        <dbReference type="PROSITE" id="PS52004"/>
    </source>
</evidence>
<dbReference type="SUPFAM" id="SSF52151">
    <property type="entry name" value="FabD/lysophospholipase-like"/>
    <property type="match status" value="1"/>
</dbReference>
<dbReference type="OrthoDB" id="329835at2759"/>
<dbReference type="InterPro" id="IPR011032">
    <property type="entry name" value="GroES-like_sf"/>
</dbReference>
<evidence type="ECO:0000256" key="12">
    <source>
        <dbReference type="ARBA" id="ARBA00023098"/>
    </source>
</evidence>
<keyword evidence="4" id="KW-0444">Lipid biosynthesis</keyword>
<keyword evidence="7" id="KW-0378">Hydrolase</keyword>
<dbReference type="Pfam" id="PF02801">
    <property type="entry name" value="Ketoacyl-synt_C"/>
    <property type="match status" value="1"/>
</dbReference>
<dbReference type="Gene3D" id="3.90.180.10">
    <property type="entry name" value="Medium-chain alcohol dehydrogenases, catalytic domain"/>
    <property type="match status" value="1"/>
</dbReference>
<keyword evidence="14" id="KW-0511">Multifunctional enzyme</keyword>
<dbReference type="GO" id="GO:0004315">
    <property type="term" value="F:3-oxoacyl-[acyl-carrier-protein] synthase activity"/>
    <property type="evidence" value="ECO:0007669"/>
    <property type="project" value="InterPro"/>
</dbReference>
<evidence type="ECO:0000256" key="15">
    <source>
        <dbReference type="ARBA" id="ARBA00044883"/>
    </source>
</evidence>
<name>R7U7S4_CAPTE</name>
<dbReference type="InterPro" id="IPR016039">
    <property type="entry name" value="Thiolase-like"/>
</dbReference>
<dbReference type="InterPro" id="IPR016035">
    <property type="entry name" value="Acyl_Trfase/lysoPLipase"/>
</dbReference>
<dbReference type="InterPro" id="IPR020806">
    <property type="entry name" value="PKS_PP-bd"/>
</dbReference>
<dbReference type="InterPro" id="IPR036736">
    <property type="entry name" value="ACP-like_sf"/>
</dbReference>
<dbReference type="Pfam" id="PF21089">
    <property type="entry name" value="PKS_DH_N"/>
    <property type="match status" value="1"/>
</dbReference>
<dbReference type="InterPro" id="IPR049391">
    <property type="entry name" value="FAS_pseudo-KR"/>
</dbReference>
<comment type="catalytic activity">
    <reaction evidence="15">
        <text>acetyl-CoA + n malonyl-CoA + 2n NADPH + 2n H(+) = a long-chain fatty acid + (n+1) CoA + n CO2 + 2n NADP(+).</text>
        <dbReference type="EC" id="2.3.1.85"/>
    </reaction>
</comment>
<dbReference type="Pfam" id="PF00550">
    <property type="entry name" value="PP-binding"/>
    <property type="match status" value="1"/>
</dbReference>
<dbReference type="UniPathway" id="UPA00094"/>
<dbReference type="PROSITE" id="PS52004">
    <property type="entry name" value="KS3_2"/>
    <property type="match status" value="1"/>
</dbReference>
<evidence type="ECO:0000313" key="22">
    <source>
        <dbReference type="Proteomes" id="UP000014760"/>
    </source>
</evidence>
<keyword evidence="6" id="KW-0808">Transferase</keyword>
<dbReference type="Pfam" id="PF08659">
    <property type="entry name" value="KR"/>
    <property type="match status" value="1"/>
</dbReference>
<dbReference type="PROSITE" id="PS00606">
    <property type="entry name" value="KS3_1"/>
    <property type="match status" value="1"/>
</dbReference>
<keyword evidence="12" id="KW-0443">Lipid metabolism</keyword>
<evidence type="ECO:0000256" key="5">
    <source>
        <dbReference type="ARBA" id="ARBA00022553"/>
    </source>
</evidence>
<dbReference type="FunFam" id="3.40.50.720:FF:000209">
    <property type="entry name" value="Polyketide synthase Pks12"/>
    <property type="match status" value="1"/>
</dbReference>
<evidence type="ECO:0000256" key="16">
    <source>
        <dbReference type="PROSITE-ProRule" id="PRU01363"/>
    </source>
</evidence>
<dbReference type="OMA" id="TMSDNTV"/>
<dbReference type="Pfam" id="PF00109">
    <property type="entry name" value="ketoacyl-synt"/>
    <property type="match status" value="1"/>
</dbReference>
<evidence type="ECO:0000313" key="21">
    <source>
        <dbReference type="EnsemblMetazoa" id="CapteP89190"/>
    </source>
</evidence>
<dbReference type="SMART" id="SM00826">
    <property type="entry name" value="PKS_DH"/>
    <property type="match status" value="1"/>
</dbReference>
<evidence type="ECO:0000256" key="10">
    <source>
        <dbReference type="ARBA" id="ARBA00023002"/>
    </source>
</evidence>
<feature type="domain" description="Carrier" evidence="17">
    <location>
        <begin position="2028"/>
        <end position="2105"/>
    </location>
</feature>
<protein>
    <recommendedName>
        <fullName evidence="2">Fatty acid synthase</fullName>
        <ecNumber evidence="1">2.3.1.85</ecNumber>
    </recommendedName>
</protein>
<dbReference type="CDD" id="cd00833">
    <property type="entry name" value="PKS"/>
    <property type="match status" value="1"/>
</dbReference>
<dbReference type="InterPro" id="IPR016036">
    <property type="entry name" value="Malonyl_transacylase_ACP-bd"/>
</dbReference>
<dbReference type="InterPro" id="IPR042104">
    <property type="entry name" value="PKS_dehydratase_sf"/>
</dbReference>
<dbReference type="PANTHER" id="PTHR43775">
    <property type="entry name" value="FATTY ACID SYNTHASE"/>
    <property type="match status" value="1"/>
</dbReference>
<dbReference type="GO" id="GO:0016787">
    <property type="term" value="F:hydrolase activity"/>
    <property type="evidence" value="ECO:0007669"/>
    <property type="project" value="UniProtKB-KW"/>
</dbReference>
<keyword evidence="22" id="KW-1185">Reference proteome</keyword>
<dbReference type="CDD" id="cd08954">
    <property type="entry name" value="KR_1_FAS_SDR_x"/>
    <property type="match status" value="1"/>
</dbReference>
<dbReference type="InterPro" id="IPR057326">
    <property type="entry name" value="KR_dom"/>
</dbReference>
<dbReference type="SUPFAM" id="SSF53901">
    <property type="entry name" value="Thiolase-like"/>
    <property type="match status" value="2"/>
</dbReference>
<evidence type="ECO:0000259" key="17">
    <source>
        <dbReference type="PROSITE" id="PS50075"/>
    </source>
</evidence>
<dbReference type="Gene3D" id="1.10.1200.10">
    <property type="entry name" value="ACP-like"/>
    <property type="match status" value="1"/>
</dbReference>
<dbReference type="FunCoup" id="R7U7S4">
    <property type="interactions" value="536"/>
</dbReference>
<gene>
    <name evidence="20" type="ORF">CAPTEDRAFT_89190</name>
</gene>
<accession>R7U7S4</accession>
<evidence type="ECO:0000256" key="14">
    <source>
        <dbReference type="ARBA" id="ARBA00023268"/>
    </source>
</evidence>
<keyword evidence="5" id="KW-0597">Phosphoprotein</keyword>
<keyword evidence="13" id="KW-0275">Fatty acid biosynthesis</keyword>
<dbReference type="InterPro" id="IPR001227">
    <property type="entry name" value="Ac_transferase_dom_sf"/>
</dbReference>
<dbReference type="InterPro" id="IPR036291">
    <property type="entry name" value="NAD(P)-bd_dom_sf"/>
</dbReference>
<dbReference type="Proteomes" id="UP000014760">
    <property type="component" value="Unassembled WGS sequence"/>
</dbReference>
<keyword evidence="3" id="KW-0596">Phosphopantetheine</keyword>
<dbReference type="InterPro" id="IPR009081">
    <property type="entry name" value="PP-bd_ACP"/>
</dbReference>
<dbReference type="SMART" id="SM00822">
    <property type="entry name" value="PKS_KR"/>
    <property type="match status" value="1"/>
</dbReference>
<keyword evidence="9" id="KW-0521">NADP</keyword>
<organism evidence="20">
    <name type="scientific">Capitella teleta</name>
    <name type="common">Polychaete worm</name>
    <dbReference type="NCBI Taxonomy" id="283909"/>
    <lineage>
        <taxon>Eukaryota</taxon>
        <taxon>Metazoa</taxon>
        <taxon>Spiralia</taxon>
        <taxon>Lophotrochozoa</taxon>
        <taxon>Annelida</taxon>
        <taxon>Polychaeta</taxon>
        <taxon>Sedentaria</taxon>
        <taxon>Scolecida</taxon>
        <taxon>Capitellidae</taxon>
        <taxon>Capitella</taxon>
    </lineage>
</organism>
<dbReference type="InterPro" id="IPR020841">
    <property type="entry name" value="PKS_Beta-ketoAc_synthase_dom"/>
</dbReference>
<dbReference type="EMBL" id="KB306576">
    <property type="protein sequence ID" value="ELT99721.1"/>
    <property type="molecule type" value="Genomic_DNA"/>
</dbReference>
<dbReference type="FunFam" id="3.90.180.10:FF:000015">
    <property type="entry name" value="Fatty acid synthase"/>
    <property type="match status" value="1"/>
</dbReference>
<evidence type="ECO:0000256" key="2">
    <source>
        <dbReference type="ARBA" id="ARBA00018769"/>
    </source>
</evidence>
<dbReference type="Gene3D" id="3.10.129.110">
    <property type="entry name" value="Polyketide synthase dehydratase"/>
    <property type="match status" value="1"/>
</dbReference>
<dbReference type="PROSITE" id="PS52019">
    <property type="entry name" value="PKS_MFAS_DH"/>
    <property type="match status" value="1"/>
</dbReference>
<dbReference type="Gene3D" id="3.40.50.150">
    <property type="entry name" value="Vaccinia Virus protein VP39"/>
    <property type="match status" value="1"/>
</dbReference>
<dbReference type="Pfam" id="PF16197">
    <property type="entry name" value="KAsynt_C_assoc"/>
    <property type="match status" value="1"/>
</dbReference>
<dbReference type="PROSITE" id="PS50075">
    <property type="entry name" value="CARRIER"/>
    <property type="match status" value="1"/>
</dbReference>
<dbReference type="Gene3D" id="3.40.50.720">
    <property type="entry name" value="NAD(P)-binding Rossmann-like Domain"/>
    <property type="match status" value="1"/>
</dbReference>
<evidence type="ECO:0000259" key="19">
    <source>
        <dbReference type="PROSITE" id="PS52019"/>
    </source>
</evidence>
<dbReference type="InterPro" id="IPR032821">
    <property type="entry name" value="PKS_assoc"/>
</dbReference>